<gene>
    <name evidence="2" type="ORF">ENM66_02510</name>
</gene>
<sequence>MCCRLCTVAELERCISRIELVVRSHTEFKVLVEDLLNELLFELNLRNKKNYIKLDCNCKTLFIGDVHGDYYTLLSVLEKTSALEALRSGGYIVFLGDYIDRGDEQIRTLALVALLKTEWRDRVVLLRGNHEPLPHLMPSPHDFPFRLIESFGSSNAEELYATLQKVFEALPLILYMPKRLVALHGGPPVARLMRYSDPEDILSVDSNDYEDVLWSDPSEDVENYEFNFVRGAGVLWGPRVTDEFLKKTGVRVVVRGHEPCNGYKFNHGGKVLTLFSMKGYYGNRYAGALAVDTKELLDNSISEYIRKNIVLI</sequence>
<protein>
    <submittedName>
        <fullName evidence="2">Serine/threonine protein phosphatase</fullName>
    </submittedName>
</protein>
<dbReference type="SMART" id="SM00156">
    <property type="entry name" value="PP2Ac"/>
    <property type="match status" value="1"/>
</dbReference>
<dbReference type="AlphaFoldDB" id="A0A7J3Z5U8"/>
<dbReference type="SUPFAM" id="SSF56300">
    <property type="entry name" value="Metallo-dependent phosphatases"/>
    <property type="match status" value="1"/>
</dbReference>
<dbReference type="PANTHER" id="PTHR11668">
    <property type="entry name" value="SERINE/THREONINE PROTEIN PHOSPHATASE"/>
    <property type="match status" value="1"/>
</dbReference>
<dbReference type="EMBL" id="DRYQ01000035">
    <property type="protein sequence ID" value="HHQ50204.1"/>
    <property type="molecule type" value="Genomic_DNA"/>
</dbReference>
<organism evidence="2">
    <name type="scientific">Ignisphaera aggregans</name>
    <dbReference type="NCBI Taxonomy" id="334771"/>
    <lineage>
        <taxon>Archaea</taxon>
        <taxon>Thermoproteota</taxon>
        <taxon>Thermoprotei</taxon>
        <taxon>Desulfurococcales</taxon>
        <taxon>Desulfurococcaceae</taxon>
        <taxon>Ignisphaera</taxon>
    </lineage>
</organism>
<dbReference type="Pfam" id="PF00149">
    <property type="entry name" value="Metallophos"/>
    <property type="match status" value="1"/>
</dbReference>
<dbReference type="CDD" id="cd00144">
    <property type="entry name" value="MPP_PPP_family"/>
    <property type="match status" value="1"/>
</dbReference>
<dbReference type="InterPro" id="IPR029052">
    <property type="entry name" value="Metallo-depent_PP-like"/>
</dbReference>
<comment type="caution">
    <text evidence="2">The sequence shown here is derived from an EMBL/GenBank/DDBJ whole genome shotgun (WGS) entry which is preliminary data.</text>
</comment>
<dbReference type="GO" id="GO:0016787">
    <property type="term" value="F:hydrolase activity"/>
    <property type="evidence" value="ECO:0007669"/>
    <property type="project" value="InterPro"/>
</dbReference>
<accession>A0A7J3Z5U8</accession>
<evidence type="ECO:0000313" key="2">
    <source>
        <dbReference type="EMBL" id="HHQ50204.1"/>
    </source>
</evidence>
<dbReference type="PRINTS" id="PR00114">
    <property type="entry name" value="STPHPHTASE"/>
</dbReference>
<dbReference type="InterPro" id="IPR004843">
    <property type="entry name" value="Calcineurin-like_PHP"/>
</dbReference>
<dbReference type="Gene3D" id="3.60.21.10">
    <property type="match status" value="1"/>
</dbReference>
<proteinExistence type="predicted"/>
<feature type="domain" description="Serine/threonine specific protein phosphatases" evidence="1">
    <location>
        <begin position="31"/>
        <end position="308"/>
    </location>
</feature>
<dbReference type="InterPro" id="IPR006186">
    <property type="entry name" value="Ser/Thr-sp_prot-phosphatase"/>
</dbReference>
<dbReference type="InterPro" id="IPR050341">
    <property type="entry name" value="PP1_catalytic_subunit"/>
</dbReference>
<reference evidence="2" key="1">
    <citation type="journal article" date="2020" name="mSystems">
        <title>Genome- and Community-Level Interaction Insights into Carbon Utilization and Element Cycling Functions of Hydrothermarchaeota in Hydrothermal Sediment.</title>
        <authorList>
            <person name="Zhou Z."/>
            <person name="Liu Y."/>
            <person name="Xu W."/>
            <person name="Pan J."/>
            <person name="Luo Z.H."/>
            <person name="Li M."/>
        </authorList>
    </citation>
    <scope>NUCLEOTIDE SEQUENCE [LARGE SCALE GENOMIC DNA]</scope>
    <source>
        <strain evidence="2">SpSt-1105</strain>
    </source>
</reference>
<evidence type="ECO:0000259" key="1">
    <source>
        <dbReference type="SMART" id="SM00156"/>
    </source>
</evidence>
<name>A0A7J3Z5U8_9CREN</name>
<dbReference type="PANTHER" id="PTHR11668:SF496">
    <property type="entry name" value="SERINE_THREONINE-PROTEIN PHOSPHATASE"/>
    <property type="match status" value="1"/>
</dbReference>